<name>A0A7K7R935_POEAT</name>
<dbReference type="InterPro" id="IPR051138">
    <property type="entry name" value="PIM_Ser/Thr_kinase"/>
</dbReference>
<protein>
    <recommendedName>
        <fullName evidence="2">non-specific serine/threonine protein kinase</fullName>
        <ecNumber evidence="2">2.7.11.1</ecNumber>
    </recommendedName>
</protein>
<dbReference type="GO" id="GO:0005524">
    <property type="term" value="F:ATP binding"/>
    <property type="evidence" value="ECO:0007669"/>
    <property type="project" value="UniProtKB-KW"/>
</dbReference>
<dbReference type="EC" id="2.7.11.1" evidence="2"/>
<dbReference type="InterPro" id="IPR008271">
    <property type="entry name" value="Ser/Thr_kinase_AS"/>
</dbReference>
<comment type="similarity">
    <text evidence="1">Belongs to the protein kinase superfamily. CAMK Ser/Thr protein kinase family. PIM subfamily.</text>
</comment>
<dbReference type="GO" id="GO:0005737">
    <property type="term" value="C:cytoplasm"/>
    <property type="evidence" value="ECO:0007669"/>
    <property type="project" value="TreeGrafter"/>
</dbReference>
<keyword evidence="6 11" id="KW-0418">Kinase</keyword>
<evidence type="ECO:0000256" key="7">
    <source>
        <dbReference type="ARBA" id="ARBA00022840"/>
    </source>
</evidence>
<keyword evidence="12" id="KW-1185">Reference proteome</keyword>
<evidence type="ECO:0000259" key="10">
    <source>
        <dbReference type="PROSITE" id="PS50011"/>
    </source>
</evidence>
<evidence type="ECO:0000256" key="5">
    <source>
        <dbReference type="ARBA" id="ARBA00022741"/>
    </source>
</evidence>
<dbReference type="PROSITE" id="PS50011">
    <property type="entry name" value="PROTEIN_KINASE_DOM"/>
    <property type="match status" value="1"/>
</dbReference>
<comment type="catalytic activity">
    <reaction evidence="8">
        <text>L-threonyl-[protein] + ATP = O-phospho-L-threonyl-[protein] + ADP + H(+)</text>
        <dbReference type="Rhea" id="RHEA:46608"/>
        <dbReference type="Rhea" id="RHEA-COMP:11060"/>
        <dbReference type="Rhea" id="RHEA-COMP:11605"/>
        <dbReference type="ChEBI" id="CHEBI:15378"/>
        <dbReference type="ChEBI" id="CHEBI:30013"/>
        <dbReference type="ChEBI" id="CHEBI:30616"/>
        <dbReference type="ChEBI" id="CHEBI:61977"/>
        <dbReference type="ChEBI" id="CHEBI:456216"/>
        <dbReference type="EC" id="2.7.11.1"/>
    </reaction>
</comment>
<dbReference type="PROSITE" id="PS00108">
    <property type="entry name" value="PROTEIN_KINASE_ST"/>
    <property type="match status" value="1"/>
</dbReference>
<comment type="caution">
    <text evidence="11">The sequence shown here is derived from an EMBL/GenBank/DDBJ whole genome shotgun (WGS) entry which is preliminary data.</text>
</comment>
<evidence type="ECO:0000256" key="1">
    <source>
        <dbReference type="ARBA" id="ARBA00005505"/>
    </source>
</evidence>
<evidence type="ECO:0000256" key="2">
    <source>
        <dbReference type="ARBA" id="ARBA00012513"/>
    </source>
</evidence>
<keyword evidence="7" id="KW-0067">ATP-binding</keyword>
<dbReference type="Gene3D" id="3.30.200.20">
    <property type="entry name" value="Phosphorylase Kinase, domain 1"/>
    <property type="match status" value="1"/>
</dbReference>
<keyword evidence="3" id="KW-0723">Serine/threonine-protein kinase</keyword>
<dbReference type="PANTHER" id="PTHR22984:SF11">
    <property type="entry name" value="AURORA KINASE-RELATED"/>
    <property type="match status" value="1"/>
</dbReference>
<evidence type="ECO:0000313" key="12">
    <source>
        <dbReference type="Proteomes" id="UP000540071"/>
    </source>
</evidence>
<proteinExistence type="inferred from homology"/>
<feature type="non-terminal residue" evidence="11">
    <location>
        <position position="142"/>
    </location>
</feature>
<dbReference type="EMBL" id="VZSS01000325">
    <property type="protein sequence ID" value="NWZ88463.1"/>
    <property type="molecule type" value="Genomic_DNA"/>
</dbReference>
<feature type="domain" description="Protein kinase" evidence="10">
    <location>
        <begin position="1"/>
        <end position="142"/>
    </location>
</feature>
<dbReference type="GO" id="GO:0007346">
    <property type="term" value="P:regulation of mitotic cell cycle"/>
    <property type="evidence" value="ECO:0007669"/>
    <property type="project" value="TreeGrafter"/>
</dbReference>
<comment type="catalytic activity">
    <reaction evidence="9">
        <text>L-seryl-[protein] + ATP = O-phospho-L-seryl-[protein] + ADP + H(+)</text>
        <dbReference type="Rhea" id="RHEA:17989"/>
        <dbReference type="Rhea" id="RHEA-COMP:9863"/>
        <dbReference type="Rhea" id="RHEA-COMP:11604"/>
        <dbReference type="ChEBI" id="CHEBI:15378"/>
        <dbReference type="ChEBI" id="CHEBI:29999"/>
        <dbReference type="ChEBI" id="CHEBI:30616"/>
        <dbReference type="ChEBI" id="CHEBI:83421"/>
        <dbReference type="ChEBI" id="CHEBI:456216"/>
        <dbReference type="EC" id="2.7.11.1"/>
    </reaction>
</comment>
<gene>
    <name evidence="11" type="primary">Pim1_7</name>
    <name evidence="11" type="ORF">POEATR_R13494</name>
</gene>
<dbReference type="AlphaFoldDB" id="A0A7K7R935"/>
<evidence type="ECO:0000256" key="6">
    <source>
        <dbReference type="ARBA" id="ARBA00022777"/>
    </source>
</evidence>
<dbReference type="Proteomes" id="UP000540071">
    <property type="component" value="Unassembled WGS sequence"/>
</dbReference>
<accession>A0A7K7R935</accession>
<reference evidence="11 12" key="1">
    <citation type="submission" date="2019-09" db="EMBL/GenBank/DDBJ databases">
        <title>Bird 10,000 Genomes (B10K) Project - Family phase.</title>
        <authorList>
            <person name="Zhang G."/>
        </authorList>
    </citation>
    <scope>NUCLEOTIDE SEQUENCE [LARGE SCALE GENOMIC DNA]</scope>
    <source>
        <strain evidence="11">OUT-0023</strain>
        <tissue evidence="11">Blood</tissue>
    </source>
</reference>
<dbReference type="PANTHER" id="PTHR22984">
    <property type="entry name" value="SERINE/THREONINE-PROTEIN KINASE PIM"/>
    <property type="match status" value="1"/>
</dbReference>
<dbReference type="SUPFAM" id="SSF56112">
    <property type="entry name" value="Protein kinase-like (PK-like)"/>
    <property type="match status" value="1"/>
</dbReference>
<evidence type="ECO:0000256" key="8">
    <source>
        <dbReference type="ARBA" id="ARBA00047899"/>
    </source>
</evidence>
<evidence type="ECO:0000256" key="4">
    <source>
        <dbReference type="ARBA" id="ARBA00022679"/>
    </source>
</evidence>
<keyword evidence="4" id="KW-0808">Transferase</keyword>
<evidence type="ECO:0000256" key="3">
    <source>
        <dbReference type="ARBA" id="ARBA00022527"/>
    </source>
</evidence>
<dbReference type="InterPro" id="IPR011009">
    <property type="entry name" value="Kinase-like_dom_sf"/>
</dbReference>
<organism evidence="11 12">
    <name type="scientific">Poecile atricapillus</name>
    <name type="common">Black-capped chickadee</name>
    <name type="synonym">Parus atricapillus</name>
    <dbReference type="NCBI Taxonomy" id="48891"/>
    <lineage>
        <taxon>Eukaryota</taxon>
        <taxon>Metazoa</taxon>
        <taxon>Chordata</taxon>
        <taxon>Craniata</taxon>
        <taxon>Vertebrata</taxon>
        <taxon>Euteleostomi</taxon>
        <taxon>Archelosauria</taxon>
        <taxon>Archosauria</taxon>
        <taxon>Dinosauria</taxon>
        <taxon>Saurischia</taxon>
        <taxon>Theropoda</taxon>
        <taxon>Coelurosauria</taxon>
        <taxon>Aves</taxon>
        <taxon>Neognathae</taxon>
        <taxon>Neoaves</taxon>
        <taxon>Telluraves</taxon>
        <taxon>Australaves</taxon>
        <taxon>Passeriformes</taxon>
        <taxon>Paridae</taxon>
        <taxon>Poecile</taxon>
    </lineage>
</organism>
<dbReference type="Gene3D" id="1.10.510.10">
    <property type="entry name" value="Transferase(Phosphotransferase) domain 1"/>
    <property type="match status" value="1"/>
</dbReference>
<dbReference type="Pfam" id="PF00069">
    <property type="entry name" value="Pkinase"/>
    <property type="match status" value="1"/>
</dbReference>
<sequence length="142" mass="16359">LQVAIKCVAWDTVLQWDELHNGTCVPKEIVLMKKVGSGCCRIIQLLDWFKLPDSFMLVMERPEQSRDLLHILLEQEIQSEEAACWLFWQVLEAMWHCTACGVLHGDIKPENLLVNPETVKLKLIDFDCCTFLKERAFTQLAG</sequence>
<dbReference type="InterPro" id="IPR000719">
    <property type="entry name" value="Prot_kinase_dom"/>
</dbReference>
<evidence type="ECO:0000313" key="11">
    <source>
        <dbReference type="EMBL" id="NWZ88463.1"/>
    </source>
</evidence>
<keyword evidence="5" id="KW-0547">Nucleotide-binding</keyword>
<dbReference type="GO" id="GO:0004674">
    <property type="term" value="F:protein serine/threonine kinase activity"/>
    <property type="evidence" value="ECO:0007669"/>
    <property type="project" value="UniProtKB-KW"/>
</dbReference>
<dbReference type="GO" id="GO:0043066">
    <property type="term" value="P:negative regulation of apoptotic process"/>
    <property type="evidence" value="ECO:0007669"/>
    <property type="project" value="TreeGrafter"/>
</dbReference>
<feature type="non-terminal residue" evidence="11">
    <location>
        <position position="1"/>
    </location>
</feature>
<evidence type="ECO:0000256" key="9">
    <source>
        <dbReference type="ARBA" id="ARBA00048679"/>
    </source>
</evidence>